<dbReference type="RefSeq" id="WP_108387221.1">
    <property type="nucleotide sequence ID" value="NZ_QBUD01000009.1"/>
</dbReference>
<accession>A0A2T6KCU3</accession>
<feature type="domain" description="Yip1" evidence="6">
    <location>
        <begin position="18"/>
        <end position="185"/>
    </location>
</feature>
<keyword evidence="3 5" id="KW-1133">Transmembrane helix</keyword>
<name>A0A2T6KCU3_9RHOB</name>
<keyword evidence="8" id="KW-1185">Reference proteome</keyword>
<dbReference type="EMBL" id="QBUD01000009">
    <property type="protein sequence ID" value="PUB12781.1"/>
    <property type="molecule type" value="Genomic_DNA"/>
</dbReference>
<evidence type="ECO:0000313" key="8">
    <source>
        <dbReference type="Proteomes" id="UP000244523"/>
    </source>
</evidence>
<dbReference type="Pfam" id="PF04893">
    <property type="entry name" value="Yip1"/>
    <property type="match status" value="1"/>
</dbReference>
<evidence type="ECO:0000256" key="5">
    <source>
        <dbReference type="SAM" id="Phobius"/>
    </source>
</evidence>
<feature type="transmembrane region" description="Helical" evidence="5">
    <location>
        <begin position="137"/>
        <end position="155"/>
    </location>
</feature>
<evidence type="ECO:0000313" key="7">
    <source>
        <dbReference type="EMBL" id="PUB12781.1"/>
    </source>
</evidence>
<comment type="subcellular location">
    <subcellularLocation>
        <location evidence="1">Membrane</location>
        <topology evidence="1">Multi-pass membrane protein</topology>
    </subcellularLocation>
</comment>
<dbReference type="Proteomes" id="UP000244523">
    <property type="component" value="Unassembled WGS sequence"/>
</dbReference>
<evidence type="ECO:0000256" key="1">
    <source>
        <dbReference type="ARBA" id="ARBA00004141"/>
    </source>
</evidence>
<keyword evidence="2 5" id="KW-0812">Transmembrane</keyword>
<evidence type="ECO:0000256" key="4">
    <source>
        <dbReference type="ARBA" id="ARBA00023136"/>
    </source>
</evidence>
<evidence type="ECO:0000256" key="2">
    <source>
        <dbReference type="ARBA" id="ARBA00022692"/>
    </source>
</evidence>
<sequence>MTVTPESFFRAIWMTVLEPAEMARQAKGMRIGAEPLWTALVLLAILNALLIVGDQYLSPVPAEMQAFSLGFSPFGWAALAVAYLIGSTLAIWKAGTFLYGSGNLEETLTLFVWFNTMRLVLLIIQMVLLFLSPALSGIFALVSAIAVFRAFLHFVDVLHDFGSLLKAFGCIILSSLAVGAALLILLTIIGVPALTGVSV</sequence>
<feature type="transmembrane region" description="Helical" evidence="5">
    <location>
        <begin position="107"/>
        <end position="131"/>
    </location>
</feature>
<feature type="transmembrane region" description="Helical" evidence="5">
    <location>
        <begin position="73"/>
        <end position="95"/>
    </location>
</feature>
<dbReference type="OrthoDB" id="7872013at2"/>
<protein>
    <recommendedName>
        <fullName evidence="6">Yip1 domain-containing protein</fullName>
    </recommendedName>
</protein>
<evidence type="ECO:0000256" key="3">
    <source>
        <dbReference type="ARBA" id="ARBA00022989"/>
    </source>
</evidence>
<gene>
    <name evidence="7" type="ORF">C8N45_10989</name>
</gene>
<comment type="caution">
    <text evidence="7">The sequence shown here is derived from an EMBL/GenBank/DDBJ whole genome shotgun (WGS) entry which is preliminary data.</text>
</comment>
<feature type="transmembrane region" description="Helical" evidence="5">
    <location>
        <begin position="36"/>
        <end position="53"/>
    </location>
</feature>
<dbReference type="GO" id="GO:0016020">
    <property type="term" value="C:membrane"/>
    <property type="evidence" value="ECO:0007669"/>
    <property type="project" value="UniProtKB-SubCell"/>
</dbReference>
<organism evidence="7 8">
    <name type="scientific">Yoonia sediminilitoris</name>
    <dbReference type="NCBI Taxonomy" id="1286148"/>
    <lineage>
        <taxon>Bacteria</taxon>
        <taxon>Pseudomonadati</taxon>
        <taxon>Pseudomonadota</taxon>
        <taxon>Alphaproteobacteria</taxon>
        <taxon>Rhodobacterales</taxon>
        <taxon>Paracoccaceae</taxon>
        <taxon>Yoonia</taxon>
    </lineage>
</organism>
<reference evidence="7 8" key="1">
    <citation type="submission" date="2018-04" db="EMBL/GenBank/DDBJ databases">
        <title>Genomic Encyclopedia of Archaeal and Bacterial Type Strains, Phase II (KMG-II): from individual species to whole genera.</title>
        <authorList>
            <person name="Goeker M."/>
        </authorList>
    </citation>
    <scope>NUCLEOTIDE SEQUENCE [LARGE SCALE GENOMIC DNA]</scope>
    <source>
        <strain evidence="7 8">DSM 29955</strain>
    </source>
</reference>
<proteinExistence type="predicted"/>
<evidence type="ECO:0000259" key="6">
    <source>
        <dbReference type="Pfam" id="PF04893"/>
    </source>
</evidence>
<keyword evidence="4 5" id="KW-0472">Membrane</keyword>
<dbReference type="InterPro" id="IPR006977">
    <property type="entry name" value="Yip1_dom"/>
</dbReference>
<feature type="transmembrane region" description="Helical" evidence="5">
    <location>
        <begin position="167"/>
        <end position="194"/>
    </location>
</feature>
<dbReference type="AlphaFoldDB" id="A0A2T6KCU3"/>